<name>A0A5C6W2F1_9BACI</name>
<keyword evidence="3" id="KW-1185">Reference proteome</keyword>
<dbReference type="EMBL" id="VOQF01000007">
    <property type="protein sequence ID" value="TXC89990.1"/>
    <property type="molecule type" value="Genomic_DNA"/>
</dbReference>
<accession>A0A5C6W2F1</accession>
<evidence type="ECO:0000256" key="1">
    <source>
        <dbReference type="SAM" id="Phobius"/>
    </source>
</evidence>
<dbReference type="AlphaFoldDB" id="A0A5C6W2F1"/>
<gene>
    <name evidence="2" type="primary">yqfD</name>
    <name evidence="2" type="ORF">FS935_13050</name>
</gene>
<keyword evidence="1" id="KW-0472">Membrane</keyword>
<dbReference type="Pfam" id="PF06898">
    <property type="entry name" value="YqfD"/>
    <property type="match status" value="1"/>
</dbReference>
<protein>
    <submittedName>
        <fullName evidence="2">Sporulation protein YqfD</fullName>
    </submittedName>
</protein>
<dbReference type="OrthoDB" id="1640349at2"/>
<evidence type="ECO:0000313" key="3">
    <source>
        <dbReference type="Proteomes" id="UP000321363"/>
    </source>
</evidence>
<keyword evidence="1" id="KW-0812">Transmembrane</keyword>
<keyword evidence="1" id="KW-1133">Transmembrane helix</keyword>
<dbReference type="InterPro" id="IPR010690">
    <property type="entry name" value="YqfD"/>
</dbReference>
<organism evidence="2 3">
    <name type="scientific">Metabacillus litoralis</name>
    <dbReference type="NCBI Taxonomy" id="152268"/>
    <lineage>
        <taxon>Bacteria</taxon>
        <taxon>Bacillati</taxon>
        <taxon>Bacillota</taxon>
        <taxon>Bacilli</taxon>
        <taxon>Bacillales</taxon>
        <taxon>Bacillaceae</taxon>
        <taxon>Metabacillus</taxon>
    </lineage>
</organism>
<sequence>MKNQWTSYLFGILKVSIEGRGTERFLNDCIRSNIAVWNVHRSGVDGLSFFIRLQDVHALRDVVRRNECKCRFEKRLGLPFLMKRSWRNNGFVMGFLAFFVLIFILSNMIWGIEVDGASPETEHLIKKELSRIGVTSGKFQFFVENPDDIQKTLTDNIQQITWVGVELTGTTYHLKVVEKNQPEEEKLVSPRHIVAKKEAVIKKMFVEQGQPVTTLNEHVDKGQILVSGLIGKEDDQKEVAAKAEIFGETWYKSTITIPINTTFQVLTGNTKDKFYLKFGSFQLPIWGFGESGFTSYELEDDIYDLKFLGFSLPLGFLKETYLEKEEVERKYTLKQAKEAALDQGRKDIEDNLVEDEKVIGEKVLHETKENGKVKLTVLYQVLENIVKTTPIVQGD</sequence>
<evidence type="ECO:0000313" key="2">
    <source>
        <dbReference type="EMBL" id="TXC89990.1"/>
    </source>
</evidence>
<feature type="transmembrane region" description="Helical" evidence="1">
    <location>
        <begin position="91"/>
        <end position="112"/>
    </location>
</feature>
<dbReference type="Proteomes" id="UP000321363">
    <property type="component" value="Unassembled WGS sequence"/>
</dbReference>
<dbReference type="PIRSF" id="PIRSF029895">
    <property type="entry name" value="SpoIV"/>
    <property type="match status" value="1"/>
</dbReference>
<proteinExistence type="predicted"/>
<dbReference type="RefSeq" id="WP_146949061.1">
    <property type="nucleotide sequence ID" value="NZ_VOQF01000007.1"/>
</dbReference>
<comment type="caution">
    <text evidence="2">The sequence shown here is derived from an EMBL/GenBank/DDBJ whole genome shotgun (WGS) entry which is preliminary data.</text>
</comment>
<dbReference type="NCBIfam" id="TIGR02876">
    <property type="entry name" value="spore_yqfD"/>
    <property type="match status" value="1"/>
</dbReference>
<reference evidence="2 3" key="1">
    <citation type="journal article" date="2005" name="Int. J. Syst. Evol. Microbiol.">
        <title>Bacillus litoralis sp. nov., isolated from a tidal flat of the Yellow Sea in Korea.</title>
        <authorList>
            <person name="Yoon J.H."/>
            <person name="Oh T.K."/>
        </authorList>
    </citation>
    <scope>NUCLEOTIDE SEQUENCE [LARGE SCALE GENOMIC DNA]</scope>
    <source>
        <strain evidence="2 3">SW-211</strain>
    </source>
</reference>